<sequence>MKVSLLFLLMAFRCACGTPNPALQWDPETTIDCIEWYNNSEGESCEYTDMGCYVEDPVLPIFEENLSPRGDDAALSIPQCENVCYLKAHVFAGEQEGNQCWCGSYVGGEWVSNQTDCNTSCIGDGTTFCGGKGLVNVLKAKQNE</sequence>
<comment type="caution">
    <text evidence="1">The sequence shown here is derived from an EMBL/GenBank/DDBJ whole genome shotgun (WGS) entry which is preliminary data.</text>
</comment>
<proteinExistence type="predicted"/>
<name>A0ACB9Z6L6_9PEZI</name>
<protein>
    <submittedName>
        <fullName evidence="1">Uncharacterized protein</fullName>
    </submittedName>
</protein>
<keyword evidence="2" id="KW-1185">Reference proteome</keyword>
<organism evidence="1 2">
    <name type="scientific">Hypoxylon rubiginosum</name>
    <dbReference type="NCBI Taxonomy" id="110542"/>
    <lineage>
        <taxon>Eukaryota</taxon>
        <taxon>Fungi</taxon>
        <taxon>Dikarya</taxon>
        <taxon>Ascomycota</taxon>
        <taxon>Pezizomycotina</taxon>
        <taxon>Sordariomycetes</taxon>
        <taxon>Xylariomycetidae</taxon>
        <taxon>Xylariales</taxon>
        <taxon>Hypoxylaceae</taxon>
        <taxon>Hypoxylon</taxon>
    </lineage>
</organism>
<gene>
    <name evidence="1" type="ORF">F4820DRAFT_446462</name>
</gene>
<accession>A0ACB9Z6L6</accession>
<reference evidence="1 2" key="1">
    <citation type="journal article" date="2022" name="New Phytol.">
        <title>Ecological generalism drives hyperdiversity of secondary metabolite gene clusters in xylarialean endophytes.</title>
        <authorList>
            <person name="Franco M.E.E."/>
            <person name="Wisecaver J.H."/>
            <person name="Arnold A.E."/>
            <person name="Ju Y.M."/>
            <person name="Slot J.C."/>
            <person name="Ahrendt S."/>
            <person name="Moore L.P."/>
            <person name="Eastman K.E."/>
            <person name="Scott K."/>
            <person name="Konkel Z."/>
            <person name="Mondo S.J."/>
            <person name="Kuo A."/>
            <person name="Hayes R.D."/>
            <person name="Haridas S."/>
            <person name="Andreopoulos B."/>
            <person name="Riley R."/>
            <person name="LaButti K."/>
            <person name="Pangilinan J."/>
            <person name="Lipzen A."/>
            <person name="Amirebrahimi M."/>
            <person name="Yan J."/>
            <person name="Adam C."/>
            <person name="Keymanesh K."/>
            <person name="Ng V."/>
            <person name="Louie K."/>
            <person name="Northen T."/>
            <person name="Drula E."/>
            <person name="Henrissat B."/>
            <person name="Hsieh H.M."/>
            <person name="Youens-Clark K."/>
            <person name="Lutzoni F."/>
            <person name="Miadlikowska J."/>
            <person name="Eastwood D.C."/>
            <person name="Hamelin R.C."/>
            <person name="Grigoriev I.V."/>
            <person name="U'Ren J.M."/>
        </authorList>
    </citation>
    <scope>NUCLEOTIDE SEQUENCE [LARGE SCALE GENOMIC DNA]</scope>
    <source>
        <strain evidence="1 2">CBS 119005</strain>
    </source>
</reference>
<evidence type="ECO:0000313" key="2">
    <source>
        <dbReference type="Proteomes" id="UP001497700"/>
    </source>
</evidence>
<dbReference type="Proteomes" id="UP001497700">
    <property type="component" value="Unassembled WGS sequence"/>
</dbReference>
<dbReference type="EMBL" id="MU393451">
    <property type="protein sequence ID" value="KAI4867117.1"/>
    <property type="molecule type" value="Genomic_DNA"/>
</dbReference>
<evidence type="ECO:0000313" key="1">
    <source>
        <dbReference type="EMBL" id="KAI4867117.1"/>
    </source>
</evidence>